<reference evidence="1 2" key="1">
    <citation type="submission" date="2014-05" db="EMBL/GenBank/DDBJ databases">
        <title>Draft genome sequence of Amycolatopsis rifamycinica DSM 46095.</title>
        <authorList>
            <person name="Lal R."/>
            <person name="Saxena A."/>
            <person name="Kumari R."/>
            <person name="Mukherjee U."/>
            <person name="Singh P."/>
            <person name="Sangwan N."/>
            <person name="Mahato N.K."/>
        </authorList>
    </citation>
    <scope>NUCLEOTIDE SEQUENCE [LARGE SCALE GENOMIC DNA]</scope>
    <source>
        <strain evidence="1 2">DSM 46095</strain>
    </source>
</reference>
<dbReference type="OrthoDB" id="4548523at2"/>
<comment type="caution">
    <text evidence="1">The sequence shown here is derived from an EMBL/GenBank/DDBJ whole genome shotgun (WGS) entry which is preliminary data.</text>
</comment>
<sequence>MTTVDEQGRPEPPLDGDEVTTLLGFLDFHRETLAWKCAGLAAADLRATHPPSTMTLGGLLKHLAYVEDYWFAYVLGGRDRMAPFDAVDWAATPDWDWDSAVRDSPEQLRELWAAAVGRARAAVAEALADGDLTQRARRPRGDGSAPTLRWILVHMVEEYSRHNGHADLIREALDGSTGE</sequence>
<organism evidence="1 2">
    <name type="scientific">Amycolatopsis rifamycinica</name>
    <dbReference type="NCBI Taxonomy" id="287986"/>
    <lineage>
        <taxon>Bacteria</taxon>
        <taxon>Bacillati</taxon>
        <taxon>Actinomycetota</taxon>
        <taxon>Actinomycetes</taxon>
        <taxon>Pseudonocardiales</taxon>
        <taxon>Pseudonocardiaceae</taxon>
        <taxon>Amycolatopsis</taxon>
    </lineage>
</organism>
<dbReference type="Gene3D" id="1.20.120.450">
    <property type="entry name" value="dinb family like domain"/>
    <property type="match status" value="1"/>
</dbReference>
<dbReference type="EMBL" id="JMQI01000015">
    <property type="protein sequence ID" value="KDN22712.1"/>
    <property type="molecule type" value="Genomic_DNA"/>
</dbReference>
<dbReference type="InterPro" id="IPR034660">
    <property type="entry name" value="DinB/YfiT-like"/>
</dbReference>
<name>A0A066UA53_9PSEU</name>
<dbReference type="Proteomes" id="UP000027345">
    <property type="component" value="Unassembled WGS sequence"/>
</dbReference>
<dbReference type="AlphaFoldDB" id="A0A066UA53"/>
<evidence type="ECO:0000313" key="1">
    <source>
        <dbReference type="EMBL" id="KDN22712.1"/>
    </source>
</evidence>
<proteinExistence type="predicted"/>
<dbReference type="eggNOG" id="COG2318">
    <property type="taxonomic scope" value="Bacteria"/>
</dbReference>
<protein>
    <submittedName>
        <fullName evidence="1">Mini-circle protein</fullName>
    </submittedName>
</protein>
<dbReference type="RefSeq" id="WP_043777959.1">
    <property type="nucleotide sequence ID" value="NZ_JMQI01000015.1"/>
</dbReference>
<dbReference type="Pfam" id="PF04978">
    <property type="entry name" value="MST"/>
    <property type="match status" value="1"/>
</dbReference>
<dbReference type="InterPro" id="IPR007061">
    <property type="entry name" value="MST-like"/>
</dbReference>
<gene>
    <name evidence="1" type="ORF">DV20_08345</name>
</gene>
<dbReference type="SUPFAM" id="SSF109854">
    <property type="entry name" value="DinB/YfiT-like putative metalloenzymes"/>
    <property type="match status" value="1"/>
</dbReference>
<dbReference type="STRING" id="287986.DV20_08345"/>
<evidence type="ECO:0000313" key="2">
    <source>
        <dbReference type="Proteomes" id="UP000027345"/>
    </source>
</evidence>
<accession>A0A066UA53</accession>
<keyword evidence="2" id="KW-1185">Reference proteome</keyword>